<dbReference type="GeneID" id="94193390"/>
<dbReference type="AlphaFoldDB" id="A0AAV4LQ64"/>
<dbReference type="Proteomes" id="UP001497744">
    <property type="component" value="Unassembled WGS sequence"/>
</dbReference>
<evidence type="ECO:0000256" key="1">
    <source>
        <dbReference type="SAM" id="MobiDB-lite"/>
    </source>
</evidence>
<evidence type="ECO:0000313" key="2">
    <source>
        <dbReference type="EMBL" id="GIX61907.1"/>
    </source>
</evidence>
<feature type="region of interest" description="Disordered" evidence="1">
    <location>
        <begin position="387"/>
        <end position="408"/>
    </location>
</feature>
<keyword evidence="3" id="KW-1185">Reference proteome</keyword>
<name>A0AAV4LQ64_BABCB</name>
<sequence>MSESLVGNVLEGGAEARVALGHGLKLGRALAPLTNDAEGVVHEDGEQRSLALGATANHGHEHLGPAVAEVEKVEAVQAVLKHQVNQPPAASSFHLVHEDARHNAVLQKGYGDAGPDLGLGGEPPIRQNLGEPRLGGGHVRLLLPHLALQRLVSRPQLLQTTVRAAGVRGPGVLDPALQPLQGLVVLLDLVVRVVGHYLAAEEHPAALRVELVSGERVSFGKLGNAAGQLQQLAHVLQRKPALREVVRIRHLCSHLDWLQSHRTGAKLGRGSFIGAGCARHDVEALYRHAAQENRQGAHQQGRQVDVDVAPEEAGGELRVHHQPLAATQVVRLRGAPEAHVVLVRAEHKEEHVAGQVAKVLADLGERRHQVLEHFALRYDGVRDRKRVHGSQAAHDGDVAANGGAFRGL</sequence>
<reference evidence="2 3" key="1">
    <citation type="submission" date="2021-06" db="EMBL/GenBank/DDBJ databases">
        <title>Genome sequence of Babesia caballi.</title>
        <authorList>
            <person name="Yamagishi J."/>
            <person name="Kidaka T."/>
            <person name="Ochi A."/>
        </authorList>
    </citation>
    <scope>NUCLEOTIDE SEQUENCE [LARGE SCALE GENOMIC DNA]</scope>
    <source>
        <strain evidence="2">USDA-D6B2</strain>
    </source>
</reference>
<dbReference type="RefSeq" id="XP_067713978.1">
    <property type="nucleotide sequence ID" value="XM_067857877.1"/>
</dbReference>
<gene>
    <name evidence="2" type="ORF">BcabD6B2_13420</name>
</gene>
<proteinExistence type="predicted"/>
<dbReference type="EMBL" id="BPLF01000001">
    <property type="protein sequence ID" value="GIX61907.1"/>
    <property type="molecule type" value="Genomic_DNA"/>
</dbReference>
<accession>A0AAV4LQ64</accession>
<evidence type="ECO:0000313" key="3">
    <source>
        <dbReference type="Proteomes" id="UP001497744"/>
    </source>
</evidence>
<organism evidence="2 3">
    <name type="scientific">Babesia caballi</name>
    <dbReference type="NCBI Taxonomy" id="5871"/>
    <lineage>
        <taxon>Eukaryota</taxon>
        <taxon>Sar</taxon>
        <taxon>Alveolata</taxon>
        <taxon>Apicomplexa</taxon>
        <taxon>Aconoidasida</taxon>
        <taxon>Piroplasmida</taxon>
        <taxon>Babesiidae</taxon>
        <taxon>Babesia</taxon>
    </lineage>
</organism>
<protein>
    <submittedName>
        <fullName evidence="2">Histidinol dehydrogenase</fullName>
    </submittedName>
</protein>
<comment type="caution">
    <text evidence="2">The sequence shown here is derived from an EMBL/GenBank/DDBJ whole genome shotgun (WGS) entry which is preliminary data.</text>
</comment>